<reference evidence="10 11" key="1">
    <citation type="journal article" date="2012" name="PLoS ONE">
        <title>Functional divergence in the genus oenococcus as predicted by genome sequencing of the newly-described species, Oenococcus kitaharae.</title>
        <authorList>
            <person name="Borneman A.R."/>
            <person name="McCarthy J.M."/>
            <person name="Chambers P.J."/>
            <person name="Bartowsky E.J."/>
        </authorList>
    </citation>
    <scope>NUCLEOTIDE SEQUENCE [LARGE SCALE GENOMIC DNA]</scope>
    <source>
        <strain evidence="11">DSM17330</strain>
    </source>
</reference>
<evidence type="ECO:0000313" key="11">
    <source>
        <dbReference type="Proteomes" id="UP000004959"/>
    </source>
</evidence>
<dbReference type="EMBL" id="AFVZ01000001">
    <property type="protein sequence ID" value="EHN58946.1"/>
    <property type="molecule type" value="Genomic_DNA"/>
</dbReference>
<dbReference type="InterPro" id="IPR000787">
    <property type="entry name" value="Peptidase_M29"/>
</dbReference>
<dbReference type="OrthoDB" id="9803993at2"/>
<accession>G9WID4</accession>
<dbReference type="eggNOG" id="COG2309">
    <property type="taxonomic scope" value="Bacteria"/>
</dbReference>
<dbReference type="HOGENOM" id="CLU_054346_1_0_9"/>
<evidence type="ECO:0000256" key="9">
    <source>
        <dbReference type="ARBA" id="ARBA00023049"/>
    </source>
</evidence>
<evidence type="ECO:0000256" key="4">
    <source>
        <dbReference type="ARBA" id="ARBA00008236"/>
    </source>
</evidence>
<dbReference type="PANTHER" id="PTHR34448:SF3">
    <property type="entry name" value="AMINOPEPTIDASE AMPS"/>
    <property type="match status" value="1"/>
</dbReference>
<dbReference type="Pfam" id="PF02073">
    <property type="entry name" value="Peptidase_M29"/>
    <property type="match status" value="1"/>
</dbReference>
<comment type="caution">
    <text evidence="10">The sequence shown here is derived from an EMBL/GenBank/DDBJ whole genome shotgun (WGS) entry which is preliminary data.</text>
</comment>
<dbReference type="GO" id="GO:0008237">
    <property type="term" value="F:metallopeptidase activity"/>
    <property type="evidence" value="ECO:0007669"/>
    <property type="project" value="UniProtKB-KW"/>
</dbReference>
<keyword evidence="8" id="KW-0378">Hydrolase</keyword>
<gene>
    <name evidence="10" type="ORF">OKIT_0838</name>
</gene>
<comment type="similarity">
    <text evidence="4">Belongs to the peptidase M29 family.</text>
</comment>
<keyword evidence="6" id="KW-0645">Protease</keyword>
<name>G9WID4_9LACO</name>
<sequence length="412" mass="45860">MFPALNKQIDKFADLIIKKGAHVAPRQTVVIYSNTETDYFAEKLVKRAYQAGAVQVQVQWHNALETREFYLHASPAVISETPEYLKVWGDDLIGRKNATRISIMSDNPDNLSGIDPQVIANRRQALRPALKTVAQKTTADVISWLVVAAPSIAWAEKVFPDLHGQEAAERLWQEILKTVRISEDNDPIAEWDQHVAELKAHADWLTEQNFKELRYKSAKSDFTIGLAEHHRWEAASSVDQSGNPFIPNMPTEEVFTAPDNRHIDGTIASTLPLSYSGNLIRDIVLQVKNGQIVKAQASSGEAVLKDLIATDTGSHSFGEVSLVPFHSPINDAGVLFYNTLFDENASDHVAIGQAYNTNIQKGEELDERTLASYGWNQSDVHVDFMIGSSDMAIDGVTQDDRIIPVFRNGDWA</sequence>
<evidence type="ECO:0000256" key="7">
    <source>
        <dbReference type="ARBA" id="ARBA00022723"/>
    </source>
</evidence>
<dbReference type="GO" id="GO:0046872">
    <property type="term" value="F:metal ion binding"/>
    <property type="evidence" value="ECO:0007669"/>
    <property type="project" value="UniProtKB-KW"/>
</dbReference>
<keyword evidence="11" id="KW-1185">Reference proteome</keyword>
<evidence type="ECO:0000256" key="5">
    <source>
        <dbReference type="ARBA" id="ARBA00022438"/>
    </source>
</evidence>
<evidence type="ECO:0000256" key="3">
    <source>
        <dbReference type="ARBA" id="ARBA00001947"/>
    </source>
</evidence>
<dbReference type="RefSeq" id="WP_007745572.1">
    <property type="nucleotide sequence ID" value="NZ_CM001398.1"/>
</dbReference>
<protein>
    <submittedName>
        <fullName evidence="10">Aminopeptidase S</fullName>
    </submittedName>
</protein>
<dbReference type="InterPro" id="IPR052170">
    <property type="entry name" value="M29_Exopeptidase"/>
</dbReference>
<evidence type="ECO:0000256" key="2">
    <source>
        <dbReference type="ARBA" id="ARBA00001946"/>
    </source>
</evidence>
<comment type="cofactor">
    <cofactor evidence="1">
        <name>Co(2+)</name>
        <dbReference type="ChEBI" id="CHEBI:48828"/>
    </cofactor>
</comment>
<comment type="cofactor">
    <cofactor evidence="3">
        <name>Zn(2+)</name>
        <dbReference type="ChEBI" id="CHEBI:29105"/>
    </cofactor>
</comment>
<keyword evidence="5 10" id="KW-0031">Aminopeptidase</keyword>
<evidence type="ECO:0000256" key="1">
    <source>
        <dbReference type="ARBA" id="ARBA00001941"/>
    </source>
</evidence>
<dbReference type="SUPFAM" id="SSF144052">
    <property type="entry name" value="Thermophilic metalloprotease-like"/>
    <property type="match status" value="1"/>
</dbReference>
<dbReference type="Proteomes" id="UP000004959">
    <property type="component" value="Chromosome"/>
</dbReference>
<keyword evidence="7" id="KW-0479">Metal-binding</keyword>
<dbReference type="AlphaFoldDB" id="G9WID4"/>
<dbReference type="Gene3D" id="3.40.1830.10">
    <property type="entry name" value="Thermophilic metalloprotease (M29)"/>
    <property type="match status" value="1"/>
</dbReference>
<dbReference type="InterPro" id="IPR035097">
    <property type="entry name" value="M29_N-terminal"/>
</dbReference>
<dbReference type="PRINTS" id="PR00919">
    <property type="entry name" value="THERMOPTASE"/>
</dbReference>
<dbReference type="STRING" id="336988.NT96_08165"/>
<dbReference type="PANTHER" id="PTHR34448">
    <property type="entry name" value="AMINOPEPTIDASE"/>
    <property type="match status" value="1"/>
</dbReference>
<evidence type="ECO:0000313" key="10">
    <source>
        <dbReference type="EMBL" id="EHN58946.1"/>
    </source>
</evidence>
<evidence type="ECO:0000256" key="6">
    <source>
        <dbReference type="ARBA" id="ARBA00022670"/>
    </source>
</evidence>
<keyword evidence="9" id="KW-0482">Metalloprotease</keyword>
<dbReference type="GO" id="GO:0006508">
    <property type="term" value="P:proteolysis"/>
    <property type="evidence" value="ECO:0007669"/>
    <property type="project" value="UniProtKB-KW"/>
</dbReference>
<dbReference type="PATRIC" id="fig|1045004.4.peg.843"/>
<proteinExistence type="inferred from homology"/>
<dbReference type="GO" id="GO:0004177">
    <property type="term" value="F:aminopeptidase activity"/>
    <property type="evidence" value="ECO:0007669"/>
    <property type="project" value="UniProtKB-KW"/>
</dbReference>
<organism evidence="10 11">
    <name type="scientific">Oenococcus kitaharae DSM 17330</name>
    <dbReference type="NCBI Taxonomy" id="1045004"/>
    <lineage>
        <taxon>Bacteria</taxon>
        <taxon>Bacillati</taxon>
        <taxon>Bacillota</taxon>
        <taxon>Bacilli</taxon>
        <taxon>Lactobacillales</taxon>
        <taxon>Lactobacillaceae</taxon>
        <taxon>Oenococcus</taxon>
    </lineage>
</organism>
<comment type="cofactor">
    <cofactor evidence="2">
        <name>Mg(2+)</name>
        <dbReference type="ChEBI" id="CHEBI:18420"/>
    </cofactor>
</comment>
<evidence type="ECO:0000256" key="8">
    <source>
        <dbReference type="ARBA" id="ARBA00022801"/>
    </source>
</evidence>